<evidence type="ECO:0000256" key="9">
    <source>
        <dbReference type="SAM" id="Phobius"/>
    </source>
</evidence>
<dbReference type="PANTHER" id="PTHR23028:SF53">
    <property type="entry name" value="ACYL_TRANSF_3 DOMAIN-CONTAINING PROTEIN"/>
    <property type="match status" value="1"/>
</dbReference>
<evidence type="ECO:0000256" key="7">
    <source>
        <dbReference type="ARBA" id="ARBA00023136"/>
    </source>
</evidence>
<keyword evidence="5 9" id="KW-0812">Transmembrane</keyword>
<name>A0A841U311_9BACL</name>
<feature type="transmembrane region" description="Helical" evidence="9">
    <location>
        <begin position="242"/>
        <end position="261"/>
    </location>
</feature>
<feature type="domain" description="Acyltransferase 3" evidence="10">
    <location>
        <begin position="18"/>
        <end position="345"/>
    </location>
</feature>
<feature type="transmembrane region" description="Helical" evidence="9">
    <location>
        <begin position="335"/>
        <end position="354"/>
    </location>
</feature>
<keyword evidence="4 11" id="KW-0808">Transferase</keyword>
<comment type="subcellular location">
    <subcellularLocation>
        <location evidence="1">Cell membrane</location>
        <topology evidence="1">Multi-pass membrane protein</topology>
    </subcellularLocation>
</comment>
<keyword evidence="7 9" id="KW-0472">Membrane</keyword>
<dbReference type="Pfam" id="PF01757">
    <property type="entry name" value="Acyl_transf_3"/>
    <property type="match status" value="1"/>
</dbReference>
<organism evidence="11 12">
    <name type="scientific">Cohnella xylanilytica</name>
    <dbReference type="NCBI Taxonomy" id="557555"/>
    <lineage>
        <taxon>Bacteria</taxon>
        <taxon>Bacillati</taxon>
        <taxon>Bacillota</taxon>
        <taxon>Bacilli</taxon>
        <taxon>Bacillales</taxon>
        <taxon>Paenibacillaceae</taxon>
        <taxon>Cohnella</taxon>
    </lineage>
</organism>
<accession>A0A841U311</accession>
<dbReference type="Gene3D" id="3.40.50.1110">
    <property type="entry name" value="SGNH hydrolase"/>
    <property type="match status" value="1"/>
</dbReference>
<dbReference type="InterPro" id="IPR036514">
    <property type="entry name" value="SGNH_hydro_sf"/>
</dbReference>
<evidence type="ECO:0000259" key="10">
    <source>
        <dbReference type="Pfam" id="PF01757"/>
    </source>
</evidence>
<proteinExistence type="inferred from homology"/>
<evidence type="ECO:0000256" key="4">
    <source>
        <dbReference type="ARBA" id="ARBA00022679"/>
    </source>
</evidence>
<comment type="similarity">
    <text evidence="2">Belongs to the acyltransferase 3 family.</text>
</comment>
<evidence type="ECO:0000256" key="6">
    <source>
        <dbReference type="ARBA" id="ARBA00022989"/>
    </source>
</evidence>
<keyword evidence="8" id="KW-0012">Acyltransferase</keyword>
<sequence>MNAARTRRTEPPVKRYIPGLDGLRALSVIAVIAYHLNLKGAEGGFLGVGIFFVLSGYLITDQIGMEWRRDGKLNLRRFWIRRMRRLLPAMASMLALSALWLAIMDPTRLQGLKGGILSSLFYVYNWWLLYHRVSYFESFGPPSPIGHLWSLAVEEQFYLAWPILLAIGFKLARYRGRLLLWILAGAAASASAMALIYTPGTDPSRVYYGTDTRAFALLIGAALAVACPSWKWSGKVSSRARGLLDLTGLLGLILLMILIFRTDKQDGWLYRGGFLYLSAISAAVVAVLAHPASRLGKVMGCKPLRWIGVRSYGLYIWHYPVIVLSNPGAKTEGVGFLRVMLQLAVIFLLASLSYRYVEEPARRGRFGVKKTALLLLLMIPIYGAVHLIEPEPEANAPADNAVWAPIEQPKPGQGGGKIQSGEGITAIGDSVLLDAAPFLEERLPGMVVDGKVGRQMNQARGVIDELRERGKLGDRIVIELGTNGPFNAKTLRSLLDSLSDRSVYLVNTRVPKEWQDSVNKTISEVAGEFGNATIIDWYAASEGKDEYFYRDGVHLNPEGAEYYASMLAEALRDTGG</sequence>
<dbReference type="SUPFAM" id="SSF52266">
    <property type="entry name" value="SGNH hydrolase"/>
    <property type="match status" value="1"/>
</dbReference>
<evidence type="ECO:0000256" key="3">
    <source>
        <dbReference type="ARBA" id="ARBA00022475"/>
    </source>
</evidence>
<dbReference type="GO" id="GO:0005886">
    <property type="term" value="C:plasma membrane"/>
    <property type="evidence" value="ECO:0007669"/>
    <property type="project" value="UniProtKB-SubCell"/>
</dbReference>
<evidence type="ECO:0000256" key="1">
    <source>
        <dbReference type="ARBA" id="ARBA00004651"/>
    </source>
</evidence>
<comment type="caution">
    <text evidence="11">The sequence shown here is derived from an EMBL/GenBank/DDBJ whole genome shotgun (WGS) entry which is preliminary data.</text>
</comment>
<reference evidence="11 12" key="1">
    <citation type="submission" date="2020-08" db="EMBL/GenBank/DDBJ databases">
        <title>Cohnella phylogeny.</title>
        <authorList>
            <person name="Dunlap C."/>
        </authorList>
    </citation>
    <scope>NUCLEOTIDE SEQUENCE [LARGE SCALE GENOMIC DNA]</scope>
    <source>
        <strain evidence="11 12">DSM 25239</strain>
    </source>
</reference>
<evidence type="ECO:0000256" key="2">
    <source>
        <dbReference type="ARBA" id="ARBA00007400"/>
    </source>
</evidence>
<dbReference type="Proteomes" id="UP000553776">
    <property type="component" value="Unassembled WGS sequence"/>
</dbReference>
<dbReference type="InterPro" id="IPR050879">
    <property type="entry name" value="Acyltransferase_3"/>
</dbReference>
<dbReference type="InterPro" id="IPR002656">
    <property type="entry name" value="Acyl_transf_3_dom"/>
</dbReference>
<dbReference type="EMBL" id="JACJVR010000057">
    <property type="protein sequence ID" value="MBB6692713.1"/>
    <property type="molecule type" value="Genomic_DNA"/>
</dbReference>
<feature type="transmembrane region" description="Helical" evidence="9">
    <location>
        <begin position="178"/>
        <end position="200"/>
    </location>
</feature>
<dbReference type="GO" id="GO:0009103">
    <property type="term" value="P:lipopolysaccharide biosynthetic process"/>
    <property type="evidence" value="ECO:0007669"/>
    <property type="project" value="TreeGrafter"/>
</dbReference>
<dbReference type="PANTHER" id="PTHR23028">
    <property type="entry name" value="ACETYLTRANSFERASE"/>
    <property type="match status" value="1"/>
</dbReference>
<feature type="transmembrane region" description="Helical" evidence="9">
    <location>
        <begin position="109"/>
        <end position="129"/>
    </location>
</feature>
<feature type="transmembrane region" description="Helical" evidence="9">
    <location>
        <begin position="273"/>
        <end position="292"/>
    </location>
</feature>
<feature type="transmembrane region" description="Helical" evidence="9">
    <location>
        <begin position="44"/>
        <end position="65"/>
    </location>
</feature>
<gene>
    <name evidence="11" type="ORF">H7B90_14990</name>
</gene>
<evidence type="ECO:0000313" key="12">
    <source>
        <dbReference type="Proteomes" id="UP000553776"/>
    </source>
</evidence>
<dbReference type="CDD" id="cd01840">
    <property type="entry name" value="SGNH_hydrolase_yrhL_like"/>
    <property type="match status" value="1"/>
</dbReference>
<feature type="transmembrane region" description="Helical" evidence="9">
    <location>
        <begin position="86"/>
        <end position="103"/>
    </location>
</feature>
<keyword evidence="6 9" id="KW-1133">Transmembrane helix</keyword>
<protein>
    <submittedName>
        <fullName evidence="11">Acetyltransferase</fullName>
    </submittedName>
</protein>
<evidence type="ECO:0000256" key="8">
    <source>
        <dbReference type="ARBA" id="ARBA00023315"/>
    </source>
</evidence>
<keyword evidence="3" id="KW-1003">Cell membrane</keyword>
<dbReference type="AlphaFoldDB" id="A0A841U311"/>
<keyword evidence="12" id="KW-1185">Reference proteome</keyword>
<evidence type="ECO:0000256" key="5">
    <source>
        <dbReference type="ARBA" id="ARBA00022692"/>
    </source>
</evidence>
<evidence type="ECO:0000313" key="11">
    <source>
        <dbReference type="EMBL" id="MBB6692713.1"/>
    </source>
</evidence>
<dbReference type="GO" id="GO:0016747">
    <property type="term" value="F:acyltransferase activity, transferring groups other than amino-acyl groups"/>
    <property type="evidence" value="ECO:0007669"/>
    <property type="project" value="InterPro"/>
</dbReference>
<feature type="transmembrane region" description="Helical" evidence="9">
    <location>
        <begin position="366"/>
        <end position="385"/>
    </location>
</feature>